<evidence type="ECO:0000259" key="1">
    <source>
        <dbReference type="Pfam" id="PF01137"/>
    </source>
</evidence>
<dbReference type="Gene3D" id="3.30.360.20">
    <property type="entry name" value="RNA 3'-terminal phosphate cyclase, insert domain"/>
    <property type="match status" value="1"/>
</dbReference>
<dbReference type="Gene3D" id="3.65.10.20">
    <property type="entry name" value="RNA 3'-terminal phosphate cyclase domain"/>
    <property type="match status" value="1"/>
</dbReference>
<comment type="caution">
    <text evidence="2">The sequence shown here is derived from an EMBL/GenBank/DDBJ whole genome shotgun (WGS) entry which is preliminary data.</text>
</comment>
<dbReference type="PIRSF" id="PIRSF005378">
    <property type="entry name" value="RNA3'_term_phos_cycl_euk"/>
    <property type="match status" value="1"/>
</dbReference>
<dbReference type="InterPro" id="IPR023797">
    <property type="entry name" value="RNA3'_phos_cyclase_dom"/>
</dbReference>
<dbReference type="Proteomes" id="UP001521222">
    <property type="component" value="Unassembled WGS sequence"/>
</dbReference>
<proteinExistence type="predicted"/>
<dbReference type="PANTHER" id="PTHR11096">
    <property type="entry name" value="RNA 3' TERMINAL PHOSPHATE CYCLASE"/>
    <property type="match status" value="1"/>
</dbReference>
<dbReference type="SUPFAM" id="SSF55205">
    <property type="entry name" value="EPT/RTPC-like"/>
    <property type="match status" value="1"/>
</dbReference>
<protein>
    <recommendedName>
        <fullName evidence="1">RNA 3'-terminal phosphate cyclase domain-containing protein</fullName>
    </recommendedName>
</protein>
<feature type="domain" description="RNA 3'-terminal phosphate cyclase" evidence="1">
    <location>
        <begin position="16"/>
        <end position="366"/>
    </location>
</feature>
<gene>
    <name evidence="2" type="ORF">SLS59_001002</name>
</gene>
<dbReference type="InterPro" id="IPR013792">
    <property type="entry name" value="RNA3'P_cycl/enolpyr_Trfase_a/b"/>
</dbReference>
<dbReference type="PANTHER" id="PTHR11096:SF0">
    <property type="entry name" value="RNA 3'-TERMINAL PHOSPHATE CYCLASE"/>
    <property type="match status" value="1"/>
</dbReference>
<organism evidence="2 3">
    <name type="scientific">Nothophoma quercina</name>
    <dbReference type="NCBI Taxonomy" id="749835"/>
    <lineage>
        <taxon>Eukaryota</taxon>
        <taxon>Fungi</taxon>
        <taxon>Dikarya</taxon>
        <taxon>Ascomycota</taxon>
        <taxon>Pezizomycotina</taxon>
        <taxon>Dothideomycetes</taxon>
        <taxon>Pleosporomycetidae</taxon>
        <taxon>Pleosporales</taxon>
        <taxon>Pleosporineae</taxon>
        <taxon>Didymellaceae</taxon>
        <taxon>Nothophoma</taxon>
    </lineage>
</organism>
<keyword evidence="3" id="KW-1185">Reference proteome</keyword>
<dbReference type="InterPro" id="IPR000228">
    <property type="entry name" value="RNA3'_term_phos_cyc"/>
</dbReference>
<sequence>MAPKQPDTIHLDGTTLEGGGQLLRVALGLSSLTAKPVNITNIRGKRYGGGGLKAQHLTSMLWLGQASNARISGAGLKSKEITFTPNALPSLHPDISSGDVSITQSTPGSINLVLQAVLPYLLFCGAQDPIRLRVTGGTNVSNSPSYDYVEQVLIPMLGLMGIRGMTSTCHSRGWSAGSTRLGSATFSITPLSTSLPAFQLTERGRIVSVRATIIAPRDAERDFRDNLDLMFEKRMERIFGETREPEIEVTFEDSQHEKRYYLLLVATTSKGMKLGRDWLYDGGVRVGKAGQVVPNIVRKVSDDLIAEIQHGGCVDEWMRDQLAVFQALAQGRSYVDGGTRDGKTVEPSLHVRTAMWVAERIVGVEFYKEGGCEGMAFVPGGTRYSAEEGAQLAGALSRLQVSE</sequence>
<evidence type="ECO:0000313" key="3">
    <source>
        <dbReference type="Proteomes" id="UP001521222"/>
    </source>
</evidence>
<reference evidence="2 3" key="1">
    <citation type="submission" date="2024-02" db="EMBL/GenBank/DDBJ databases">
        <title>De novo assembly and annotation of 12 fungi associated with fruit tree decline syndrome in Ontario, Canada.</title>
        <authorList>
            <person name="Sulman M."/>
            <person name="Ellouze W."/>
            <person name="Ilyukhin E."/>
        </authorList>
    </citation>
    <scope>NUCLEOTIDE SEQUENCE [LARGE SCALE GENOMIC DNA]</scope>
    <source>
        <strain evidence="2 3">M97-236</strain>
    </source>
</reference>
<dbReference type="InterPro" id="IPR036553">
    <property type="entry name" value="RPTC_insert"/>
</dbReference>
<evidence type="ECO:0000313" key="2">
    <source>
        <dbReference type="EMBL" id="KAL1609497.1"/>
    </source>
</evidence>
<dbReference type="InterPro" id="IPR037136">
    <property type="entry name" value="RNA3'_phos_cyclase_dom_sf"/>
</dbReference>
<dbReference type="Pfam" id="PF01137">
    <property type="entry name" value="RTC"/>
    <property type="match status" value="1"/>
</dbReference>
<name>A0ABR3RYL2_9PLEO</name>
<accession>A0ABR3RYL2</accession>
<dbReference type="EMBL" id="JAKIXB020000003">
    <property type="protein sequence ID" value="KAL1609497.1"/>
    <property type="molecule type" value="Genomic_DNA"/>
</dbReference>